<dbReference type="EMBL" id="JAUTBA010000001">
    <property type="protein sequence ID" value="MDQ1151960.1"/>
    <property type="molecule type" value="Genomic_DNA"/>
</dbReference>
<feature type="domain" description="FAD-dependent urate hydroxylase HpyO/Asp monooxygenase CreE-like FAD/NAD(P)-binding" evidence="1">
    <location>
        <begin position="35"/>
        <end position="196"/>
    </location>
</feature>
<accession>A0ABU0UAU1</accession>
<organism evidence="2 3">
    <name type="scientific">Sphingobacterium zeae</name>
    <dbReference type="NCBI Taxonomy" id="1776859"/>
    <lineage>
        <taxon>Bacteria</taxon>
        <taxon>Pseudomonadati</taxon>
        <taxon>Bacteroidota</taxon>
        <taxon>Sphingobacteriia</taxon>
        <taxon>Sphingobacteriales</taxon>
        <taxon>Sphingobacteriaceae</taxon>
        <taxon>Sphingobacterium</taxon>
    </lineage>
</organism>
<sequence>MIWNTQHINPQQDLYSYYQEREQKKLQPHGDNTIAIVGGGPKGLYGLNHFVNRVRIDRATKSYKVLWFNNDELFGCGPNYSIHQPDYLLINYCIGHLNAFHDKYSQKEDQQNFMEWLSKVKCIDTDVQPTDFASRALVGYYLQWVTKETMRQLPANVQLQLIAEPVVAIAEQNSKARIETNTGSWDVASILLATGHCYNNTPLINESEVPAVSYIRSPYPVSKYDDIASDSKVGITGMGLTFIDIALALTEGRGGTFDNGEYCPSGKEPLIYSFSRTSLPILCRGPQYQEKRPLHLLNASKFKLWMQQPTKIDFEKDVLPIIEQEIQLRYYAVQFNENGLEPLQSLINAIPLQHRFTLHKLLKPNLTSEEEILRYIEENIEEAQRGEQNSPLMAAASVWSEICPSIAELYSSVGFTGNSQQQLDQYYFGAFNRVSYGPPIANMEKILALARAGIIRFVPLKKPTIRWQEVGSVFVVCDENGKATSFNTLIDARIGRPSLHQHNAALYDTLLSQGLICPHQNEAYFPGTLSMDKRGKCNTLARVPIYCYGANTEGVFFDNDSLSRTKNDTSCYWVDDTIRTL</sequence>
<comment type="caution">
    <text evidence="2">The sequence shown here is derived from an EMBL/GenBank/DDBJ whole genome shotgun (WGS) entry which is preliminary data.</text>
</comment>
<dbReference type="InterPro" id="IPR038732">
    <property type="entry name" value="HpyO/CreE_NAD-binding"/>
</dbReference>
<dbReference type="Pfam" id="PF13454">
    <property type="entry name" value="NAD_binding_9"/>
    <property type="match status" value="1"/>
</dbReference>
<reference evidence="2 3" key="1">
    <citation type="submission" date="2023-07" db="EMBL/GenBank/DDBJ databases">
        <title>Functional and genomic diversity of the sorghum phyllosphere microbiome.</title>
        <authorList>
            <person name="Shade A."/>
        </authorList>
    </citation>
    <scope>NUCLEOTIDE SEQUENCE [LARGE SCALE GENOMIC DNA]</scope>
    <source>
        <strain evidence="2 3">SORGH_AS_0892</strain>
    </source>
</reference>
<protein>
    <recommendedName>
        <fullName evidence="1">FAD-dependent urate hydroxylase HpyO/Asp monooxygenase CreE-like FAD/NAD(P)-binding domain-containing protein</fullName>
    </recommendedName>
</protein>
<dbReference type="InterPro" id="IPR036188">
    <property type="entry name" value="FAD/NAD-bd_sf"/>
</dbReference>
<dbReference type="PANTHER" id="PTHR40254:SF1">
    <property type="entry name" value="BLR0577 PROTEIN"/>
    <property type="match status" value="1"/>
</dbReference>
<dbReference type="PANTHER" id="PTHR40254">
    <property type="entry name" value="BLR0577 PROTEIN"/>
    <property type="match status" value="1"/>
</dbReference>
<evidence type="ECO:0000313" key="3">
    <source>
        <dbReference type="Proteomes" id="UP001244640"/>
    </source>
</evidence>
<proteinExistence type="predicted"/>
<name>A0ABU0UAU1_9SPHI</name>
<evidence type="ECO:0000313" key="2">
    <source>
        <dbReference type="EMBL" id="MDQ1151960.1"/>
    </source>
</evidence>
<dbReference type="InterPro" id="IPR052189">
    <property type="entry name" value="L-asp_N-monooxygenase_NS-form"/>
</dbReference>
<dbReference type="Gene3D" id="3.50.50.60">
    <property type="entry name" value="FAD/NAD(P)-binding domain"/>
    <property type="match status" value="1"/>
</dbReference>
<evidence type="ECO:0000259" key="1">
    <source>
        <dbReference type="Pfam" id="PF13454"/>
    </source>
</evidence>
<dbReference type="Proteomes" id="UP001244640">
    <property type="component" value="Unassembled WGS sequence"/>
</dbReference>
<dbReference type="SUPFAM" id="SSF51905">
    <property type="entry name" value="FAD/NAD(P)-binding domain"/>
    <property type="match status" value="1"/>
</dbReference>
<keyword evidence="3" id="KW-1185">Reference proteome</keyword>
<dbReference type="RefSeq" id="WP_307187349.1">
    <property type="nucleotide sequence ID" value="NZ_JAUTBA010000001.1"/>
</dbReference>
<gene>
    <name evidence="2" type="ORF">QE382_003944</name>
</gene>